<gene>
    <name evidence="1" type="ORF">R1sor_001583</name>
</gene>
<reference evidence="1 2" key="1">
    <citation type="submission" date="2024-09" db="EMBL/GenBank/DDBJ databases">
        <title>Chromosome-scale assembly of Riccia sorocarpa.</title>
        <authorList>
            <person name="Paukszto L."/>
        </authorList>
    </citation>
    <scope>NUCLEOTIDE SEQUENCE [LARGE SCALE GENOMIC DNA]</scope>
    <source>
        <strain evidence="1">LP-2024</strain>
        <tissue evidence="1">Aerial parts of the thallus</tissue>
    </source>
</reference>
<dbReference type="AlphaFoldDB" id="A0ABD3H0H9"/>
<name>A0ABD3H0H9_9MARC</name>
<accession>A0ABD3H0H9</accession>
<protein>
    <submittedName>
        <fullName evidence="1">Uncharacterized protein</fullName>
    </submittedName>
</protein>
<organism evidence="1 2">
    <name type="scientific">Riccia sorocarpa</name>
    <dbReference type="NCBI Taxonomy" id="122646"/>
    <lineage>
        <taxon>Eukaryota</taxon>
        <taxon>Viridiplantae</taxon>
        <taxon>Streptophyta</taxon>
        <taxon>Embryophyta</taxon>
        <taxon>Marchantiophyta</taxon>
        <taxon>Marchantiopsida</taxon>
        <taxon>Marchantiidae</taxon>
        <taxon>Marchantiales</taxon>
        <taxon>Ricciaceae</taxon>
        <taxon>Riccia</taxon>
    </lineage>
</organism>
<evidence type="ECO:0000313" key="2">
    <source>
        <dbReference type="Proteomes" id="UP001633002"/>
    </source>
</evidence>
<sequence>MASISSKAIHALVQQLDIAAVQANKDADSTLGEGDGYAALLLESLGIDNWITVLHTFMTAGEDATITHIRQLHEDLPALLETDVEEEGRASELAKVIGKALSWIDLEKSVIPGEVESTPDTCTVDVPALVKSNPLICFDVFSSDEQTQLNDSLDGLHSSQIDDPEPDEVLPEKQLILLPHGRYALQRNRVQRSSGFIHVLYVNRAFEWVSIRKIIMATLSFGHLDEYNDIVDDLLIGWWHLPALTSACYNPTDTFINFSVDDVSAMDDNCACQSRFYQPFTDHHTMSEAHGNYNPAPHVRTMDVSLIKNLALREVFGYGLNHIPLQKTLLAPIVNQILEAWDTLMGKWIPELTKLGYDDNLPVPINTAIQVTMASISSKAIHALVQQLDIAAVQANKDADSTLGEGDGYAALLLESLGIDNWITVLHTFMTAGEDATITHIRQLHEDLPALLETDVEEEGRASELAKVIGKALSWIDLEKSVIPGEVESTPDTCTVDVPALVKSNPLICFDVFSSDEQTQLNDSLIH</sequence>
<comment type="caution">
    <text evidence="1">The sequence shown here is derived from an EMBL/GenBank/DDBJ whole genome shotgun (WGS) entry which is preliminary data.</text>
</comment>
<proteinExistence type="predicted"/>
<dbReference type="EMBL" id="JBJQOH010000006">
    <property type="protein sequence ID" value="KAL3683561.1"/>
    <property type="molecule type" value="Genomic_DNA"/>
</dbReference>
<keyword evidence="2" id="KW-1185">Reference proteome</keyword>
<evidence type="ECO:0000313" key="1">
    <source>
        <dbReference type="EMBL" id="KAL3683561.1"/>
    </source>
</evidence>
<dbReference type="Proteomes" id="UP001633002">
    <property type="component" value="Unassembled WGS sequence"/>
</dbReference>